<protein>
    <submittedName>
        <fullName evidence="2">Uncharacterized protein</fullName>
    </submittedName>
</protein>
<name>A0AAV4LTM4_BABCB</name>
<reference evidence="2 3" key="1">
    <citation type="submission" date="2021-06" db="EMBL/GenBank/DDBJ databases">
        <title>Genome sequence of Babesia caballi.</title>
        <authorList>
            <person name="Yamagishi J."/>
            <person name="Kidaka T."/>
            <person name="Ochi A."/>
        </authorList>
    </citation>
    <scope>NUCLEOTIDE SEQUENCE [LARGE SCALE GENOMIC DNA]</scope>
    <source>
        <strain evidence="2">USDA-D6B2</strain>
    </source>
</reference>
<keyword evidence="3" id="KW-1185">Reference proteome</keyword>
<dbReference type="GeneID" id="94194635"/>
<gene>
    <name evidence="2" type="ORF">BcabD6B2_25890</name>
</gene>
<feature type="compositionally biased region" description="Pro residues" evidence="1">
    <location>
        <begin position="9"/>
        <end position="19"/>
    </location>
</feature>
<accession>A0AAV4LTM4</accession>
<evidence type="ECO:0000256" key="1">
    <source>
        <dbReference type="SAM" id="MobiDB-lite"/>
    </source>
</evidence>
<sequence>MRQVQRPQPAAPRSPPLPHSPQACTAHAAVARVPLAATHWKTHLAPHRSLALIRGVQQSPELEPWRRRVQEGVLRAVLEPVQATGARPVGEANCDHGPGSGLRNHPRVQQLKLDRRQLRLDHGAEEGRLRLDLQVEVAHRHGQAARLVRRPVEPPRDVRHRRAPQLLLGSRQRVRLLAVLEAEVLHQQRVEVVVPQGVHQRHREHVQVVVRRPEDGPVQLRSHGLHAQDRRLEHLVLVLQAARAVGVPVGLLHRRHRDRDQVALADVVVSGHVARVRLDVVAISPGDPCAVVRQLG</sequence>
<evidence type="ECO:0000313" key="2">
    <source>
        <dbReference type="EMBL" id="GIX63154.1"/>
    </source>
</evidence>
<dbReference type="Proteomes" id="UP001497744">
    <property type="component" value="Unassembled WGS sequence"/>
</dbReference>
<proteinExistence type="predicted"/>
<dbReference type="EMBL" id="BPLF01000002">
    <property type="protein sequence ID" value="GIX63154.1"/>
    <property type="molecule type" value="Genomic_DNA"/>
</dbReference>
<feature type="region of interest" description="Disordered" evidence="1">
    <location>
        <begin position="1"/>
        <end position="22"/>
    </location>
</feature>
<organism evidence="2 3">
    <name type="scientific">Babesia caballi</name>
    <dbReference type="NCBI Taxonomy" id="5871"/>
    <lineage>
        <taxon>Eukaryota</taxon>
        <taxon>Sar</taxon>
        <taxon>Alveolata</taxon>
        <taxon>Apicomplexa</taxon>
        <taxon>Aconoidasida</taxon>
        <taxon>Piroplasmida</taxon>
        <taxon>Babesiidae</taxon>
        <taxon>Babesia</taxon>
    </lineage>
</organism>
<comment type="caution">
    <text evidence="2">The sequence shown here is derived from an EMBL/GenBank/DDBJ whole genome shotgun (WGS) entry which is preliminary data.</text>
</comment>
<dbReference type="AlphaFoldDB" id="A0AAV4LTM4"/>
<evidence type="ECO:0000313" key="3">
    <source>
        <dbReference type="Proteomes" id="UP001497744"/>
    </source>
</evidence>
<dbReference type="RefSeq" id="XP_067715223.1">
    <property type="nucleotide sequence ID" value="XM_067859122.1"/>
</dbReference>